<dbReference type="Proteomes" id="UP000004728">
    <property type="component" value="Unassembled WGS sequence"/>
</dbReference>
<dbReference type="AlphaFoldDB" id="F1Z589"/>
<gene>
    <name evidence="1" type="ORF">Y88_2143</name>
</gene>
<name>F1Z589_9SPHN</name>
<sequence>MGLARSGHGFQLSAAPLLLFCLHGKRHGDCRDSPLRNPESVVRGMAKCPCGLAKCKRHETECRKGMSHE</sequence>
<dbReference type="InParanoid" id="F1Z589"/>
<protein>
    <submittedName>
        <fullName evidence="1">Uncharacterized protein</fullName>
    </submittedName>
</protein>
<dbReference type="EMBL" id="AEWJ01000023">
    <property type="protein sequence ID" value="EGD60269.1"/>
    <property type="molecule type" value="Genomic_DNA"/>
</dbReference>
<accession>F1Z589</accession>
<organism evidence="1 2">
    <name type="scientific">Novosphingobium nitrogenifigens DSM 19370</name>
    <dbReference type="NCBI Taxonomy" id="983920"/>
    <lineage>
        <taxon>Bacteria</taxon>
        <taxon>Pseudomonadati</taxon>
        <taxon>Pseudomonadota</taxon>
        <taxon>Alphaproteobacteria</taxon>
        <taxon>Sphingomonadales</taxon>
        <taxon>Sphingomonadaceae</taxon>
        <taxon>Novosphingobium</taxon>
    </lineage>
</organism>
<keyword evidence="2" id="KW-1185">Reference proteome</keyword>
<proteinExistence type="predicted"/>
<dbReference type="STRING" id="983920.Y88_2143"/>
<evidence type="ECO:0000313" key="1">
    <source>
        <dbReference type="EMBL" id="EGD60269.1"/>
    </source>
</evidence>
<evidence type="ECO:0000313" key="2">
    <source>
        <dbReference type="Proteomes" id="UP000004728"/>
    </source>
</evidence>
<dbReference type="HOGENOM" id="CLU_2771779_0_0_5"/>
<reference evidence="1 2" key="1">
    <citation type="journal article" date="2012" name="J. Bacteriol.">
        <title>Draft Genome Sequence of Novosphingobium nitrogenifigens Y88T.</title>
        <authorList>
            <person name="Strabala T.J."/>
            <person name="Macdonald L."/>
            <person name="Liu V."/>
            <person name="Smit A.M."/>
        </authorList>
    </citation>
    <scope>NUCLEOTIDE SEQUENCE [LARGE SCALE GENOMIC DNA]</scope>
    <source>
        <strain evidence="1 2">DSM 19370</strain>
    </source>
</reference>
<comment type="caution">
    <text evidence="1">The sequence shown here is derived from an EMBL/GenBank/DDBJ whole genome shotgun (WGS) entry which is preliminary data.</text>
</comment>